<name>X8BJ22_MYCXE</name>
<evidence type="ECO:0000313" key="1">
    <source>
        <dbReference type="EMBL" id="EUA43839.1"/>
    </source>
</evidence>
<organism evidence="1">
    <name type="scientific">Mycobacterium xenopi 4042</name>
    <dbReference type="NCBI Taxonomy" id="1299334"/>
    <lineage>
        <taxon>Bacteria</taxon>
        <taxon>Bacillati</taxon>
        <taxon>Actinomycetota</taxon>
        <taxon>Actinomycetes</taxon>
        <taxon>Mycobacteriales</taxon>
        <taxon>Mycobacteriaceae</taxon>
        <taxon>Mycobacterium</taxon>
    </lineage>
</organism>
<accession>X8BJ22</accession>
<dbReference type="EMBL" id="JAOB01000041">
    <property type="protein sequence ID" value="EUA43839.1"/>
    <property type="molecule type" value="Genomic_DNA"/>
</dbReference>
<dbReference type="PATRIC" id="fig|1299334.3.peg.4051"/>
<comment type="caution">
    <text evidence="1">The sequence shown here is derived from an EMBL/GenBank/DDBJ whole genome shotgun (WGS) entry which is preliminary data.</text>
</comment>
<gene>
    <name evidence="1" type="ORF">I553_2665</name>
</gene>
<protein>
    <submittedName>
        <fullName evidence="1">Uncharacterized protein</fullName>
    </submittedName>
</protein>
<proteinExistence type="predicted"/>
<dbReference type="AlphaFoldDB" id="X8BJ22"/>
<sequence length="37" mass="4008">MRSELKNLGVTTFGDLASTRATCSRNADTSSWSQSQT</sequence>
<reference evidence="1" key="1">
    <citation type="submission" date="2014-01" db="EMBL/GenBank/DDBJ databases">
        <authorList>
            <person name="Brown-Elliot B."/>
            <person name="Wallace R."/>
            <person name="Lenaerts A."/>
            <person name="Ordway D."/>
            <person name="DeGroote M.A."/>
            <person name="Parker T."/>
            <person name="Sizemore C."/>
            <person name="Tallon L.J."/>
            <person name="Sadzewicz L.K."/>
            <person name="Sengamalay N."/>
            <person name="Fraser C.M."/>
            <person name="Hine E."/>
            <person name="Shefchek K.A."/>
            <person name="Das S.P."/>
            <person name="Tettelin H."/>
        </authorList>
    </citation>
    <scope>NUCLEOTIDE SEQUENCE [LARGE SCALE GENOMIC DNA]</scope>
    <source>
        <strain evidence="1">4042</strain>
    </source>
</reference>